<dbReference type="Proteomes" id="UP000050741">
    <property type="component" value="Unassembled WGS sequence"/>
</dbReference>
<sequence length="123" mass="13883">MEDITATSNASNPVLIEINEHDTDDNNSEIVGGTDHCSDGVTKVAFKQRPSSRKRNEANMQPKPSPRPAVPLPPSRFPHLRCNQLPTIKEEPAHREWFLRTRKELKALGPPVELGRRRRNSAK</sequence>
<organism evidence="2 3">
    <name type="scientific">Globodera pallida</name>
    <name type="common">Potato cyst nematode worm</name>
    <name type="synonym">Heterodera pallida</name>
    <dbReference type="NCBI Taxonomy" id="36090"/>
    <lineage>
        <taxon>Eukaryota</taxon>
        <taxon>Metazoa</taxon>
        <taxon>Ecdysozoa</taxon>
        <taxon>Nematoda</taxon>
        <taxon>Chromadorea</taxon>
        <taxon>Rhabditida</taxon>
        <taxon>Tylenchina</taxon>
        <taxon>Tylenchomorpha</taxon>
        <taxon>Tylenchoidea</taxon>
        <taxon>Heteroderidae</taxon>
        <taxon>Heteroderinae</taxon>
        <taxon>Globodera</taxon>
    </lineage>
</organism>
<accession>A0A183BX08</accession>
<feature type="region of interest" description="Disordered" evidence="1">
    <location>
        <begin position="45"/>
        <end position="77"/>
    </location>
</feature>
<dbReference type="AlphaFoldDB" id="A0A183BX08"/>
<dbReference type="WBParaSite" id="GPLIN_000514700">
    <property type="protein sequence ID" value="GPLIN_000514700"/>
    <property type="gene ID" value="GPLIN_000514700"/>
</dbReference>
<reference evidence="3" key="2">
    <citation type="submission" date="2016-06" db="UniProtKB">
        <authorList>
            <consortium name="WormBaseParasite"/>
        </authorList>
    </citation>
    <scope>IDENTIFICATION</scope>
</reference>
<proteinExistence type="predicted"/>
<feature type="compositionally biased region" description="Pro residues" evidence="1">
    <location>
        <begin position="63"/>
        <end position="76"/>
    </location>
</feature>
<name>A0A183BX08_GLOPA</name>
<evidence type="ECO:0000313" key="3">
    <source>
        <dbReference type="WBParaSite" id="GPLIN_000514700"/>
    </source>
</evidence>
<reference evidence="2" key="1">
    <citation type="submission" date="2014-05" db="EMBL/GenBank/DDBJ databases">
        <title>The genome and life-stage specific transcriptomes of Globodera pallida elucidate key aspects of plant parasitism by a cyst nematode.</title>
        <authorList>
            <person name="Cotton J.A."/>
            <person name="Lilley C.J."/>
            <person name="Jones L.M."/>
            <person name="Kikuchi T."/>
            <person name="Reid A.J."/>
            <person name="Thorpe P."/>
            <person name="Tsai I.J."/>
            <person name="Beasley H."/>
            <person name="Blok V."/>
            <person name="Cock P.J.A."/>
            <person name="Van den Akker S.E."/>
            <person name="Holroyd N."/>
            <person name="Hunt M."/>
            <person name="Mantelin S."/>
            <person name="Naghra H."/>
            <person name="Pain A."/>
            <person name="Palomares-Rius J.E."/>
            <person name="Zarowiecki M."/>
            <person name="Berriman M."/>
            <person name="Jones J.T."/>
            <person name="Urwin P.E."/>
        </authorList>
    </citation>
    <scope>NUCLEOTIDE SEQUENCE [LARGE SCALE GENOMIC DNA]</scope>
    <source>
        <strain evidence="2">Lindley</strain>
    </source>
</reference>
<keyword evidence="2" id="KW-1185">Reference proteome</keyword>
<evidence type="ECO:0000256" key="1">
    <source>
        <dbReference type="SAM" id="MobiDB-lite"/>
    </source>
</evidence>
<evidence type="ECO:0000313" key="2">
    <source>
        <dbReference type="Proteomes" id="UP000050741"/>
    </source>
</evidence>
<protein>
    <submittedName>
        <fullName evidence="3">Uncharacterized protein</fullName>
    </submittedName>
</protein>